<dbReference type="GeneID" id="5022075"/>
<dbReference type="InParanoid" id="A0CDM6"/>
<keyword evidence="2" id="KW-1185">Reference proteome</keyword>
<protein>
    <submittedName>
        <fullName evidence="1">Uncharacterized protein</fullName>
    </submittedName>
</protein>
<organism evidence="1 2">
    <name type="scientific">Paramecium tetraurelia</name>
    <dbReference type="NCBI Taxonomy" id="5888"/>
    <lineage>
        <taxon>Eukaryota</taxon>
        <taxon>Sar</taxon>
        <taxon>Alveolata</taxon>
        <taxon>Ciliophora</taxon>
        <taxon>Intramacronucleata</taxon>
        <taxon>Oligohymenophorea</taxon>
        <taxon>Peniculida</taxon>
        <taxon>Parameciidae</taxon>
        <taxon>Paramecium</taxon>
    </lineage>
</organism>
<proteinExistence type="predicted"/>
<name>A0CDM6_PARTE</name>
<evidence type="ECO:0000313" key="2">
    <source>
        <dbReference type="Proteomes" id="UP000000600"/>
    </source>
</evidence>
<dbReference type="EMBL" id="CT868063">
    <property type="protein sequence ID" value="CAK68893.1"/>
    <property type="molecule type" value="Genomic_DNA"/>
</dbReference>
<dbReference type="HOGENOM" id="CLU_2215057_0_0_1"/>
<gene>
    <name evidence="1" type="ORF">GSPATT00007104001</name>
</gene>
<dbReference type="RefSeq" id="XP_001436290.1">
    <property type="nucleotide sequence ID" value="XM_001436253.1"/>
</dbReference>
<dbReference type="KEGG" id="ptm:GSPATT00007104001"/>
<evidence type="ECO:0000313" key="1">
    <source>
        <dbReference type="EMBL" id="CAK68893.1"/>
    </source>
</evidence>
<dbReference type="Proteomes" id="UP000000600">
    <property type="component" value="Unassembled WGS sequence"/>
</dbReference>
<sequence>MFLAENRYVEGLEMLGKVNGQCKFDIHMEQPLIWLTERNPQFRYIMGKVKEQRNYTSMVRKMIQTLRNSGIIDKYKKKLRIERMFKSTTLRLEIISCYSTLYKSIVY</sequence>
<reference evidence="1 2" key="1">
    <citation type="journal article" date="2006" name="Nature">
        <title>Global trends of whole-genome duplications revealed by the ciliate Paramecium tetraurelia.</title>
        <authorList>
            <consortium name="Genoscope"/>
            <person name="Aury J.-M."/>
            <person name="Jaillon O."/>
            <person name="Duret L."/>
            <person name="Noel B."/>
            <person name="Jubin C."/>
            <person name="Porcel B.M."/>
            <person name="Segurens B."/>
            <person name="Daubin V."/>
            <person name="Anthouard V."/>
            <person name="Aiach N."/>
            <person name="Arnaiz O."/>
            <person name="Billaut A."/>
            <person name="Beisson J."/>
            <person name="Blanc I."/>
            <person name="Bouhouche K."/>
            <person name="Camara F."/>
            <person name="Duharcourt S."/>
            <person name="Guigo R."/>
            <person name="Gogendeau D."/>
            <person name="Katinka M."/>
            <person name="Keller A.-M."/>
            <person name="Kissmehl R."/>
            <person name="Klotz C."/>
            <person name="Koll F."/>
            <person name="Le Moue A."/>
            <person name="Lepere C."/>
            <person name="Malinsky S."/>
            <person name="Nowacki M."/>
            <person name="Nowak J.K."/>
            <person name="Plattner H."/>
            <person name="Poulain J."/>
            <person name="Ruiz F."/>
            <person name="Serrano V."/>
            <person name="Zagulski M."/>
            <person name="Dessen P."/>
            <person name="Betermier M."/>
            <person name="Weissenbach J."/>
            <person name="Scarpelli C."/>
            <person name="Schachter V."/>
            <person name="Sperling L."/>
            <person name="Meyer E."/>
            <person name="Cohen J."/>
            <person name="Wincker P."/>
        </authorList>
    </citation>
    <scope>NUCLEOTIDE SEQUENCE [LARGE SCALE GENOMIC DNA]</scope>
    <source>
        <strain evidence="1 2">Stock d4-2</strain>
    </source>
</reference>
<accession>A0CDM6</accession>
<dbReference type="AlphaFoldDB" id="A0CDM6"/>